<sequence>LPLFVQSYEPRFRELFAVIEEPLQPAEEIWRCVTILIDEAFTETVPLLIMQHRMLMLYGFDLMENVIFSGVRGGVDLKISAASLQCHQLLQCCS</sequence>
<dbReference type="AlphaFoldDB" id="A0A0V0Z8W3"/>
<dbReference type="Proteomes" id="UP000054783">
    <property type="component" value="Unassembled WGS sequence"/>
</dbReference>
<comment type="caution">
    <text evidence="1">The sequence shown here is derived from an EMBL/GenBank/DDBJ whole genome shotgun (WGS) entry which is preliminary data.</text>
</comment>
<dbReference type="EMBL" id="JYDQ01000302">
    <property type="protein sequence ID" value="KRY08911.1"/>
    <property type="molecule type" value="Genomic_DNA"/>
</dbReference>
<evidence type="ECO:0000313" key="2">
    <source>
        <dbReference type="Proteomes" id="UP000054783"/>
    </source>
</evidence>
<name>A0A0V0Z8W3_9BILA</name>
<proteinExistence type="predicted"/>
<gene>
    <name evidence="1" type="ORF">T12_5477</name>
</gene>
<feature type="non-terminal residue" evidence="1">
    <location>
        <position position="1"/>
    </location>
</feature>
<reference evidence="1 2" key="1">
    <citation type="submission" date="2015-01" db="EMBL/GenBank/DDBJ databases">
        <title>Evolution of Trichinella species and genotypes.</title>
        <authorList>
            <person name="Korhonen P.K."/>
            <person name="Edoardo P."/>
            <person name="Giuseppe L.R."/>
            <person name="Gasser R.B."/>
        </authorList>
    </citation>
    <scope>NUCLEOTIDE SEQUENCE [LARGE SCALE GENOMIC DNA]</scope>
    <source>
        <strain evidence="1">ISS2496</strain>
    </source>
</reference>
<accession>A0A0V0Z8W3</accession>
<evidence type="ECO:0000313" key="1">
    <source>
        <dbReference type="EMBL" id="KRY08911.1"/>
    </source>
</evidence>
<keyword evidence="2" id="KW-1185">Reference proteome</keyword>
<protein>
    <submittedName>
        <fullName evidence="1">Uncharacterized protein</fullName>
    </submittedName>
</protein>
<organism evidence="1 2">
    <name type="scientific">Trichinella patagoniensis</name>
    <dbReference type="NCBI Taxonomy" id="990121"/>
    <lineage>
        <taxon>Eukaryota</taxon>
        <taxon>Metazoa</taxon>
        <taxon>Ecdysozoa</taxon>
        <taxon>Nematoda</taxon>
        <taxon>Enoplea</taxon>
        <taxon>Dorylaimia</taxon>
        <taxon>Trichinellida</taxon>
        <taxon>Trichinellidae</taxon>
        <taxon>Trichinella</taxon>
    </lineage>
</organism>